<dbReference type="EMBL" id="CM042023">
    <property type="protein sequence ID" value="KAI3814096.1"/>
    <property type="molecule type" value="Genomic_DNA"/>
</dbReference>
<gene>
    <name evidence="1" type="ORF">L1987_18841</name>
</gene>
<comment type="caution">
    <text evidence="1">The sequence shown here is derived from an EMBL/GenBank/DDBJ whole genome shotgun (WGS) entry which is preliminary data.</text>
</comment>
<name>A0ACB9J2Z9_9ASTR</name>
<organism evidence="1 2">
    <name type="scientific">Smallanthus sonchifolius</name>
    <dbReference type="NCBI Taxonomy" id="185202"/>
    <lineage>
        <taxon>Eukaryota</taxon>
        <taxon>Viridiplantae</taxon>
        <taxon>Streptophyta</taxon>
        <taxon>Embryophyta</taxon>
        <taxon>Tracheophyta</taxon>
        <taxon>Spermatophyta</taxon>
        <taxon>Magnoliopsida</taxon>
        <taxon>eudicotyledons</taxon>
        <taxon>Gunneridae</taxon>
        <taxon>Pentapetalae</taxon>
        <taxon>asterids</taxon>
        <taxon>campanulids</taxon>
        <taxon>Asterales</taxon>
        <taxon>Asteraceae</taxon>
        <taxon>Asteroideae</taxon>
        <taxon>Heliantheae alliance</taxon>
        <taxon>Millerieae</taxon>
        <taxon>Smallanthus</taxon>
    </lineage>
</organism>
<sequence>MVVLTLKYFAGPDVPRYVFITVGYTWFCSISIIILVPVDISSVNELDEEILFYRLTPRLQEYPIAAVIHPEYYSVESEDMQCHCKIRSFKVYG</sequence>
<evidence type="ECO:0000313" key="2">
    <source>
        <dbReference type="Proteomes" id="UP001056120"/>
    </source>
</evidence>
<reference evidence="1 2" key="2">
    <citation type="journal article" date="2022" name="Mol. Ecol. Resour.">
        <title>The genomes of chicory, endive, great burdock and yacon provide insights into Asteraceae paleo-polyploidization history and plant inulin production.</title>
        <authorList>
            <person name="Fan W."/>
            <person name="Wang S."/>
            <person name="Wang H."/>
            <person name="Wang A."/>
            <person name="Jiang F."/>
            <person name="Liu H."/>
            <person name="Zhao H."/>
            <person name="Xu D."/>
            <person name="Zhang Y."/>
        </authorList>
    </citation>
    <scope>NUCLEOTIDE SEQUENCE [LARGE SCALE GENOMIC DNA]</scope>
    <source>
        <strain evidence="2">cv. Yunnan</strain>
        <tissue evidence="1">Leaves</tissue>
    </source>
</reference>
<dbReference type="Proteomes" id="UP001056120">
    <property type="component" value="Linkage Group LG06"/>
</dbReference>
<proteinExistence type="predicted"/>
<reference evidence="2" key="1">
    <citation type="journal article" date="2022" name="Mol. Ecol. Resour.">
        <title>The genomes of chicory, endive, great burdock and yacon provide insights into Asteraceae palaeo-polyploidization history and plant inulin production.</title>
        <authorList>
            <person name="Fan W."/>
            <person name="Wang S."/>
            <person name="Wang H."/>
            <person name="Wang A."/>
            <person name="Jiang F."/>
            <person name="Liu H."/>
            <person name="Zhao H."/>
            <person name="Xu D."/>
            <person name="Zhang Y."/>
        </authorList>
    </citation>
    <scope>NUCLEOTIDE SEQUENCE [LARGE SCALE GENOMIC DNA]</scope>
    <source>
        <strain evidence="2">cv. Yunnan</strain>
    </source>
</reference>
<accession>A0ACB9J2Z9</accession>
<evidence type="ECO:0000313" key="1">
    <source>
        <dbReference type="EMBL" id="KAI3814096.1"/>
    </source>
</evidence>
<protein>
    <submittedName>
        <fullName evidence="1">Uncharacterized protein</fullName>
    </submittedName>
</protein>
<keyword evidence="2" id="KW-1185">Reference proteome</keyword>